<dbReference type="NCBIfam" id="NF033510">
    <property type="entry name" value="Ca_tandemer"/>
    <property type="match status" value="1"/>
</dbReference>
<reference evidence="2" key="1">
    <citation type="submission" date="2019-12" db="EMBL/GenBank/DDBJ databases">
        <title>Endophytic bacteria associated with Panax ginseng seedlings.</title>
        <authorList>
            <person name="Park J.M."/>
            <person name="Shin R."/>
            <person name="Jo S.H."/>
        </authorList>
    </citation>
    <scope>NUCLEOTIDE SEQUENCE [LARGE SCALE GENOMIC DNA]</scope>
    <source>
        <strain evidence="2">PgKB30</strain>
    </source>
</reference>
<sequence>MKRNSRTLFPPLERDYSVMALRPLWISGMVTPVEHGDGGINIAIVEDNPSGMLSAVDPWLRMQEGDRIEVYWDGVMIADHDVVAADLDKRIIFFLPGSAAVAGWAEAVMYRLTRAGATSTEDSVPLRLRVKLDRPAGIDRDPHLPGHSELAAPQLPQDVIENGVDAESAAEGIPVTIATYPGRAARDTLELRWGSVSLRRQISEDEAAGSDPIEIIVDQATVLAAGDAESLLVHYQVYDEVWNFSTDWSLQTKVPVEAGAWKLDAPIIAQALNGVIDLGTLASADVTVQIPVSGAPFERGDTLTMTWLGTTAQGEELTYTESVVLGNIPSVYDTTVPNARVRALLDGKAEASYVLTKANGDPPQSSKRAPARITGTLPLKIPSILELIGDVLSPLEERAHVEIPVYEYMANGDLIDLIWLGTRVDGTPYLYEAQHIVTANEAGNVVYIPVMGEHIAPLENGTLDVSYRVSNDAWQVLDVRVSEHLHVRVGQHSASLPAPSILEAEAGVLDPELHPGDITLRVSYTGTLAGDILTWYWLGLPLEGSGSDSIPITTTIAGKPVDFTLPRAIVEPNINNEVRVLYTLRRGSPASYQYSATLNLIIGKLIGDLPAPTVLQASNGVLDPMDALNGVTVRVSYASMEDADLATLMWLGTPGTGSPADQEKPGSSSGQVEYTVPAPVIGANIGRDVSVSYRVKRYMAEKQSDILRLPVLPFGEPDKDLPHPVITQADSQTLTLNLATFTGNGTATVTKWPFIAAGQRVWFRLEGETSSGGLHTITLLDGVELTSAQATAGLSQSVLRTELERLGQDTRVTVICNVAFDGVASESAAVPLPRTVYTFKLHHDWVSPQIVSVKDSKGEVAEGGITFDTQLALTGTSTLEAELEILDGSTRLTTARANGSGAWNTNLSGLQIKNYSVTAHALDGSGLVSQPRRFEVLANLTPTITQVVDSSGPVSNGGTTVETSVTITGQGSPDQQIELFDGNASKGTARTNSAGTWSLTVSGLTVASHPFKAKALYGSQPESIVWTVTVAQNVIPTITSVEDSNNADIPDRGYTVDTSVTLRGAASANFDVQILDGATVIGTAKADAGGQWTLSLTGLSVAAHAVKAKALYGSGQESLVRTFTVTASVAPTITSIKDSQGQEIPDKGATADTQVTLTGAASRGLNIQVLDGATVKGTATADANGTWSLLLTGLSVASHAMKAKAVYGAGAESAVRSFTIIASVAPTITSIKDSNNVEIPPNGFTVETDVVLTGSASENLEVEIFDGALSQGKVRANAAGEWTLSLTGLSVAAHAVKAKALYGSGQESLVRTFTVTASVAPTITSIKDSQGQEIPDNGSTADTQVTLTGRASMGLNVQVLDGATVKGTATADANGNWSLLLTGLSVAPHAMKAKAMYGAGAESAVRSFTIIAAVTPTITSIKDSKNVEIPPNGFTVDTNVVLTGSANANLEVEIFDGTTSRGTVRANAGGQWTLSLTGLSVAAHAMKARANYANNPESPVRTFTVTAVVSPTITQVVEPNGTPVANNGSTFANTLTLSGKASINQSVEIYDGATSKGTADVNANGDWSRQVSGLGSGSHSLTAKALYASNPVSSPWTVNVLAATVPTVTSVRDSQKEISNGGKTTETAVTVKGNAAANQQVEVFDNSTSKGKVSVTGAGEWTQSVSGLALGGHSIKAVARYGDEPESNVRTFTVESPVPPLVIDPSTVALSSKLYRPTADLSVDPVSWPANSTSRRTPSSGAPPYTYTSSNSAIVKVAGDGTIYSQSNGNATITVRDSQGRSGSYPVSVSGVILVHLLGNTTYKAGLKLAAANGKRIPSLGELREIHAQYGNRWPQGEARFYSWSTDGAGLYKNWVKNLVTSDELAFDIKFENFGSYAHTHAM</sequence>
<accession>A0A6M8MWT8</accession>
<dbReference type="InterPro" id="IPR008964">
    <property type="entry name" value="Invasin/intimin_cell_adhesion"/>
</dbReference>
<name>A0A6M8MWT8_9PSED</name>
<protein>
    <recommendedName>
        <fullName evidence="3">Ig-like domain (Group 3)</fullName>
    </recommendedName>
</protein>
<evidence type="ECO:0000313" key="1">
    <source>
        <dbReference type="EMBL" id="QKF51747.1"/>
    </source>
</evidence>
<gene>
    <name evidence="1" type="ORF">FX982_02715</name>
</gene>
<dbReference type="Gene3D" id="2.60.40.10">
    <property type="entry name" value="Immunoglobulins"/>
    <property type="match status" value="7"/>
</dbReference>
<dbReference type="SUPFAM" id="SSF49373">
    <property type="entry name" value="Invasin/intimin cell-adhesion fragments"/>
    <property type="match status" value="1"/>
</dbReference>
<dbReference type="Proteomes" id="UP000501989">
    <property type="component" value="Chromosome"/>
</dbReference>
<keyword evidence="2" id="KW-1185">Reference proteome</keyword>
<evidence type="ECO:0000313" key="2">
    <source>
        <dbReference type="Proteomes" id="UP000501989"/>
    </source>
</evidence>
<proteinExistence type="predicted"/>
<dbReference type="KEGG" id="pgg:FX982_02715"/>
<organism evidence="1 2">
    <name type="scientific">Pseudomonas graminis</name>
    <dbReference type="NCBI Taxonomy" id="158627"/>
    <lineage>
        <taxon>Bacteria</taxon>
        <taxon>Pseudomonadati</taxon>
        <taxon>Pseudomonadota</taxon>
        <taxon>Gammaproteobacteria</taxon>
        <taxon>Pseudomonadales</taxon>
        <taxon>Pseudomonadaceae</taxon>
        <taxon>Pseudomonas</taxon>
    </lineage>
</organism>
<dbReference type="Gene3D" id="2.60.40.1080">
    <property type="match status" value="1"/>
</dbReference>
<dbReference type="EMBL" id="CP053746">
    <property type="protein sequence ID" value="QKF51747.1"/>
    <property type="molecule type" value="Genomic_DNA"/>
</dbReference>
<dbReference type="RefSeq" id="WP_172611147.1">
    <property type="nucleotide sequence ID" value="NZ_CP053746.1"/>
</dbReference>
<dbReference type="InterPro" id="IPR013783">
    <property type="entry name" value="Ig-like_fold"/>
</dbReference>
<evidence type="ECO:0008006" key="3">
    <source>
        <dbReference type="Google" id="ProtNLM"/>
    </source>
</evidence>